<feature type="compositionally biased region" description="Basic and acidic residues" evidence="1">
    <location>
        <begin position="29"/>
        <end position="46"/>
    </location>
</feature>
<evidence type="ECO:0000256" key="1">
    <source>
        <dbReference type="SAM" id="MobiDB-lite"/>
    </source>
</evidence>
<comment type="caution">
    <text evidence="2">The sequence shown here is derived from an EMBL/GenBank/DDBJ whole genome shotgun (WGS) entry which is preliminary data.</text>
</comment>
<dbReference type="AlphaFoldDB" id="A0A920CT86"/>
<keyword evidence="3" id="KW-1185">Reference proteome</keyword>
<accession>A0A920CT86</accession>
<name>A0A920CT86_9BACL</name>
<reference evidence="2 3" key="1">
    <citation type="submission" date="2021-03" db="EMBL/GenBank/DDBJ databases">
        <title>Antimicrobial resistance genes in bacteria isolated from Japanese honey, and their potential for conferring macrolide and lincosamide resistance in the American foulbrood pathogen Paenibacillus larvae.</title>
        <authorList>
            <person name="Okamoto M."/>
            <person name="Kumagai M."/>
            <person name="Kanamori H."/>
            <person name="Takamatsu D."/>
        </authorList>
    </citation>
    <scope>NUCLEOTIDE SEQUENCE [LARGE SCALE GENOMIC DNA]</scope>
    <source>
        <strain evidence="2 3">J34TS1</strain>
    </source>
</reference>
<sequence>MPELFFRQIADPGQLYPLPLKGGEEEEDPHDKRQDGNESCNKRPDQGNEAAQHMGDHDGSESEHGLQRVKQNEAAAFLQS</sequence>
<feature type="compositionally biased region" description="Basic and acidic residues" evidence="1">
    <location>
        <begin position="54"/>
        <end position="66"/>
    </location>
</feature>
<dbReference type="EMBL" id="BORT01000028">
    <property type="protein sequence ID" value="GIO50095.1"/>
    <property type="molecule type" value="Genomic_DNA"/>
</dbReference>
<evidence type="ECO:0000313" key="2">
    <source>
        <dbReference type="EMBL" id="GIO50095.1"/>
    </source>
</evidence>
<dbReference type="Proteomes" id="UP000682811">
    <property type="component" value="Unassembled WGS sequence"/>
</dbReference>
<feature type="region of interest" description="Disordered" evidence="1">
    <location>
        <begin position="1"/>
        <end position="80"/>
    </location>
</feature>
<protein>
    <submittedName>
        <fullName evidence="2">Uncharacterized protein</fullName>
    </submittedName>
</protein>
<evidence type="ECO:0000313" key="3">
    <source>
        <dbReference type="Proteomes" id="UP000682811"/>
    </source>
</evidence>
<organism evidence="2 3">
    <name type="scientific">Paenibacillus azoreducens</name>
    <dbReference type="NCBI Taxonomy" id="116718"/>
    <lineage>
        <taxon>Bacteria</taxon>
        <taxon>Bacillati</taxon>
        <taxon>Bacillota</taxon>
        <taxon>Bacilli</taxon>
        <taxon>Bacillales</taxon>
        <taxon>Paenibacillaceae</taxon>
        <taxon>Paenibacillus</taxon>
    </lineage>
</organism>
<proteinExistence type="predicted"/>
<gene>
    <name evidence="2" type="ORF">J34TS1_48600</name>
</gene>